<evidence type="ECO:0000259" key="1">
    <source>
        <dbReference type="Pfam" id="PF04466"/>
    </source>
</evidence>
<dbReference type="PANTHER" id="PTHR39184">
    <property type="match status" value="1"/>
</dbReference>
<dbReference type="EMBL" id="HE577327">
    <property type="protein sequence ID" value="CCC99365.1"/>
    <property type="molecule type" value="Genomic_DNA"/>
</dbReference>
<dbReference type="InterPro" id="IPR027417">
    <property type="entry name" value="P-loop_NTPase"/>
</dbReference>
<reference evidence="2 3" key="1">
    <citation type="journal article" date="2011" name="PLoS Genet.">
        <title>Azospirillum genomes reveal transition of bacteria from aquatic to terrestrial environments.</title>
        <authorList>
            <person name="Wisniewski-Dye F."/>
            <person name="Borziak K."/>
            <person name="Khalsa-Moyers G."/>
            <person name="Alexandre G."/>
            <person name="Sukharnikov L.O."/>
            <person name="Wuichet K."/>
            <person name="Hurst G.B."/>
            <person name="McDonald W.H."/>
            <person name="Robertson J.S."/>
            <person name="Barbe V."/>
            <person name="Calteau A."/>
            <person name="Rouy Z."/>
            <person name="Mangenot S."/>
            <person name="Prigent-Combaret C."/>
            <person name="Normand P."/>
            <person name="Boyer M."/>
            <person name="Siguier P."/>
            <person name="Dessaux Y."/>
            <person name="Elmerich C."/>
            <person name="Condemine G."/>
            <person name="Krishnen G."/>
            <person name="Kennedy I."/>
            <person name="Paterson A.H."/>
            <person name="Gonzalez V."/>
            <person name="Mavingui P."/>
            <person name="Zhulin I.B."/>
        </authorList>
    </citation>
    <scope>NUCLEOTIDE SEQUENCE [LARGE SCALE GENOMIC DNA]</scope>
    <source>
        <strain evidence="2 3">Sp245</strain>
    </source>
</reference>
<accession>A0A9P1NN53</accession>
<dbReference type="Proteomes" id="UP000007319">
    <property type="component" value="Chromosome"/>
</dbReference>
<feature type="domain" description="Phage terminase large subunit N-terminal" evidence="1">
    <location>
        <begin position="25"/>
        <end position="216"/>
    </location>
</feature>
<dbReference type="AlphaFoldDB" id="A0A9P1NN53"/>
<dbReference type="PANTHER" id="PTHR39184:SF1">
    <property type="entry name" value="PBSX PHAGE TERMINASE LARGE SUBUNIT"/>
    <property type="match status" value="1"/>
</dbReference>
<dbReference type="Pfam" id="PF04466">
    <property type="entry name" value="Terminase_3"/>
    <property type="match status" value="1"/>
</dbReference>
<organism evidence="2 3">
    <name type="scientific">Azospirillum baldaniorum</name>
    <dbReference type="NCBI Taxonomy" id="1064539"/>
    <lineage>
        <taxon>Bacteria</taxon>
        <taxon>Pseudomonadati</taxon>
        <taxon>Pseudomonadota</taxon>
        <taxon>Alphaproteobacteria</taxon>
        <taxon>Rhodospirillales</taxon>
        <taxon>Azospirillaceae</taxon>
        <taxon>Azospirillum</taxon>
    </lineage>
</organism>
<dbReference type="Gene3D" id="3.40.50.300">
    <property type="entry name" value="P-loop containing nucleotide triphosphate hydrolases"/>
    <property type="match status" value="1"/>
</dbReference>
<dbReference type="InterPro" id="IPR052380">
    <property type="entry name" value="Viral_DNA_packaging_terminase"/>
</dbReference>
<evidence type="ECO:0000313" key="3">
    <source>
        <dbReference type="Proteomes" id="UP000007319"/>
    </source>
</evidence>
<dbReference type="InterPro" id="IPR035412">
    <property type="entry name" value="Terminase_L_N"/>
</dbReference>
<keyword evidence="3" id="KW-1185">Reference proteome</keyword>
<gene>
    <name evidence="2" type="ORF">AZOBR_200070</name>
</gene>
<protein>
    <submittedName>
        <fullName evidence="2">Phage terminase, large subunit, PBSX family</fullName>
    </submittedName>
</protein>
<dbReference type="KEGG" id="abs:AZOBR_200070"/>
<sequence>MTKATIKLPPKLIPVFQGEADVRGAYGGRGSGKTRTFAKMSAVRAYMWSMAGREGIILCARQFMNSLADSSLEEIKAAIRSEPWLNAHFEIGEKYIRTKCGRVSYAFSGLDRNIDSIKSKARILLCWVDEAEPVTEEAWTKLIPTLREEDSELWVTWNPERKNSATHKRFREATDPRFKVVEINWRDNPKFPEKLERDRQRDMRERPDQYDHIWEGGMKAVYEGAYYAAALTQAKQEGRIGRVAADPLMTIRLFADIGGTGAKADAFTLWAAQFIGKEVRVLAYYEAVGQPLGAHLAWMRGQGYDPGKAQIWLPHDGATQDKVFAVSYESALEEAGYRVTVVPNQGKGAAAARIEAGRRLFPRCWFNETATQPGLDALGAYHERRDDKRGIGLGPEHDWASHGADAFGLMCVAYEEPSKSAGFGRDLNYRSLGVA</sequence>
<name>A0A9P1NN53_9PROT</name>
<proteinExistence type="predicted"/>
<evidence type="ECO:0000313" key="2">
    <source>
        <dbReference type="EMBL" id="CCC99365.1"/>
    </source>
</evidence>